<accession>A0A1G5VX45</accession>
<dbReference type="Gene3D" id="3.40.1510.10">
    <property type="entry name" value="Hut operon regulatory protein HutP"/>
    <property type="match status" value="1"/>
</dbReference>
<dbReference type="RefSeq" id="WP_091364423.1">
    <property type="nucleotide sequence ID" value="NZ_FMXA01000010.1"/>
</dbReference>
<evidence type="ECO:0000256" key="6">
    <source>
        <dbReference type="ARBA" id="ARBA00023015"/>
    </source>
</evidence>
<dbReference type="InterPro" id="IPR015111">
    <property type="entry name" value="Regulatory_HutP"/>
</dbReference>
<keyword evidence="5" id="KW-0694">RNA-binding</keyword>
<comment type="function">
    <text evidence="1">Antiterminator that binds to cis-acting regulatory sequences on the mRNA in the presence of histidine, thereby suppressing transcription termination and activating the hut operon for histidine utilization.</text>
</comment>
<comment type="subunit">
    <text evidence="3">Homohexamer.</text>
</comment>
<evidence type="ECO:0000256" key="3">
    <source>
        <dbReference type="ARBA" id="ARBA00011643"/>
    </source>
</evidence>
<keyword evidence="8" id="KW-0804">Transcription</keyword>
<comment type="similarity">
    <text evidence="2">Belongs to the HutP family.</text>
</comment>
<name>A0A1G5VX45_9FIRM</name>
<evidence type="ECO:0000256" key="1">
    <source>
        <dbReference type="ARBA" id="ARBA00002945"/>
    </source>
</evidence>
<evidence type="ECO:0000313" key="9">
    <source>
        <dbReference type="EMBL" id="SDA50284.1"/>
    </source>
</evidence>
<protein>
    <recommendedName>
        <fullName evidence="4">Hut operon positive regulatory protein</fullName>
    </recommendedName>
</protein>
<dbReference type="Pfam" id="PF09021">
    <property type="entry name" value="HutP"/>
    <property type="match status" value="1"/>
</dbReference>
<dbReference type="Proteomes" id="UP000199689">
    <property type="component" value="Unassembled WGS sequence"/>
</dbReference>
<dbReference type="STRING" id="209880.SAMN02910343_00960"/>
<evidence type="ECO:0000256" key="8">
    <source>
        <dbReference type="ARBA" id="ARBA00023163"/>
    </source>
</evidence>
<sequence>MTISLESKFGSADIARVATRLATTTTREEEMEYRSELQSMNIHAAAVDFGGPVDKIISEVMSHAAVAAQRCNLVKETHVELGNVIGACHEVLLALMHKAAGLNVGGKIALVRYQEHLCVALFAEIGLLSFNEVGLYLAHRAVPNE</sequence>
<dbReference type="OrthoDB" id="1629373at2"/>
<evidence type="ECO:0000256" key="7">
    <source>
        <dbReference type="ARBA" id="ARBA00023159"/>
    </source>
</evidence>
<dbReference type="GeneID" id="87755986"/>
<dbReference type="GO" id="GO:0003723">
    <property type="term" value="F:RNA binding"/>
    <property type="evidence" value="ECO:0007669"/>
    <property type="project" value="UniProtKB-KW"/>
</dbReference>
<dbReference type="InterPro" id="IPR036482">
    <property type="entry name" value="Regulatory_HutP_sf"/>
</dbReference>
<proteinExistence type="inferred from homology"/>
<dbReference type="AlphaFoldDB" id="A0A1G5VX45"/>
<keyword evidence="10" id="KW-1185">Reference proteome</keyword>
<reference evidence="9 10" key="1">
    <citation type="submission" date="2016-10" db="EMBL/GenBank/DDBJ databases">
        <authorList>
            <person name="de Groot N.N."/>
        </authorList>
    </citation>
    <scope>NUCLEOTIDE SEQUENCE [LARGE SCALE GENOMIC DNA]</scope>
    <source>
        <strain evidence="9 10">DSM 15230</strain>
    </source>
</reference>
<gene>
    <name evidence="9" type="ORF">SAMN02910343_00960</name>
</gene>
<organism evidence="9 10">
    <name type="scientific">Allisonella histaminiformans</name>
    <dbReference type="NCBI Taxonomy" id="209880"/>
    <lineage>
        <taxon>Bacteria</taxon>
        <taxon>Bacillati</taxon>
        <taxon>Bacillota</taxon>
        <taxon>Negativicutes</taxon>
        <taxon>Veillonellales</taxon>
        <taxon>Veillonellaceae</taxon>
        <taxon>Allisonella</taxon>
    </lineage>
</organism>
<evidence type="ECO:0000256" key="4">
    <source>
        <dbReference type="ARBA" id="ARBA00019377"/>
    </source>
</evidence>
<evidence type="ECO:0000256" key="2">
    <source>
        <dbReference type="ARBA" id="ARBA00009992"/>
    </source>
</evidence>
<evidence type="ECO:0000313" key="10">
    <source>
        <dbReference type="Proteomes" id="UP000199689"/>
    </source>
</evidence>
<keyword evidence="7" id="KW-0010">Activator</keyword>
<keyword evidence="6" id="KW-0805">Transcription regulation</keyword>
<evidence type="ECO:0000256" key="5">
    <source>
        <dbReference type="ARBA" id="ARBA00022884"/>
    </source>
</evidence>
<dbReference type="EMBL" id="FMXA01000010">
    <property type="protein sequence ID" value="SDA50284.1"/>
    <property type="molecule type" value="Genomic_DNA"/>
</dbReference>